<organism evidence="1 2">
    <name type="scientific">Pleurodeles waltl</name>
    <name type="common">Iberian ribbed newt</name>
    <dbReference type="NCBI Taxonomy" id="8319"/>
    <lineage>
        <taxon>Eukaryota</taxon>
        <taxon>Metazoa</taxon>
        <taxon>Chordata</taxon>
        <taxon>Craniata</taxon>
        <taxon>Vertebrata</taxon>
        <taxon>Euteleostomi</taxon>
        <taxon>Amphibia</taxon>
        <taxon>Batrachia</taxon>
        <taxon>Caudata</taxon>
        <taxon>Salamandroidea</taxon>
        <taxon>Salamandridae</taxon>
        <taxon>Pleurodelinae</taxon>
        <taxon>Pleurodeles</taxon>
    </lineage>
</organism>
<reference evidence="1" key="1">
    <citation type="journal article" date="2022" name="bioRxiv">
        <title>Sequencing and chromosome-scale assembly of the giantPleurodeles waltlgenome.</title>
        <authorList>
            <person name="Brown T."/>
            <person name="Elewa A."/>
            <person name="Iarovenko S."/>
            <person name="Subramanian E."/>
            <person name="Araus A.J."/>
            <person name="Petzold A."/>
            <person name="Susuki M."/>
            <person name="Suzuki K.-i.T."/>
            <person name="Hayashi T."/>
            <person name="Toyoda A."/>
            <person name="Oliveira C."/>
            <person name="Osipova E."/>
            <person name="Leigh N.D."/>
            <person name="Simon A."/>
            <person name="Yun M.H."/>
        </authorList>
    </citation>
    <scope>NUCLEOTIDE SEQUENCE</scope>
    <source>
        <strain evidence="1">20211129_DDA</strain>
        <tissue evidence="1">Liver</tissue>
    </source>
</reference>
<evidence type="ECO:0000313" key="2">
    <source>
        <dbReference type="Proteomes" id="UP001066276"/>
    </source>
</evidence>
<proteinExistence type="predicted"/>
<evidence type="ECO:0000313" key="1">
    <source>
        <dbReference type="EMBL" id="KAJ1141646.1"/>
    </source>
</evidence>
<dbReference type="Proteomes" id="UP001066276">
    <property type="component" value="Chromosome 6"/>
</dbReference>
<dbReference type="AlphaFoldDB" id="A0AAV7QMB2"/>
<gene>
    <name evidence="1" type="ORF">NDU88_007974</name>
</gene>
<sequence>MEASCGGGRRKGLQVAHSVGRSYRTGKFFGCYLFTRCLLGCRSGRCKQPRQPVRSASPSARVTCRAAPHSTSGVFTVQLWARAHPEPRLAGRVPSGPALWLLLQRNRGKP</sequence>
<accession>A0AAV7QMB2</accession>
<name>A0AAV7QMB2_PLEWA</name>
<dbReference type="EMBL" id="JANPWB010000010">
    <property type="protein sequence ID" value="KAJ1141646.1"/>
    <property type="molecule type" value="Genomic_DNA"/>
</dbReference>
<protein>
    <submittedName>
        <fullName evidence="1">Uncharacterized protein</fullName>
    </submittedName>
</protein>
<keyword evidence="2" id="KW-1185">Reference proteome</keyword>
<comment type="caution">
    <text evidence="1">The sequence shown here is derived from an EMBL/GenBank/DDBJ whole genome shotgun (WGS) entry which is preliminary data.</text>
</comment>